<sequence>MSAALRPCIKRALLKTLNEHADALANYEMHRSKEESERKSNPHQNKINQMRRKTRQSSAADSPVAPALENFMLVGLRVQLLKFLKSDDEHTRAQVSDGVHWIKCLMDSEAVATMEKESSFQIKDQTRAIFQISSCRFVHVKLKGHSFYYLMVEKLAPWGAENTGLIGTPMHINDDQDFLAQSRAIFEGSGAVINADIVSSAPQVTSNSNKDKKKQKKEVIETIDLQNHDSGRHLGWGSAQLLRRQTTETANESKESIIENLVQFHDALLNDDYDIQKSQGGENAATNTASASKLLLVLQTPSISQQNHQTTSIDPISEAKRAETRTKSNYNENKAAYEGVSDAYKNNENEGTPEIITGTTKLSKNTALNQDDTAVFLTQADVNIEMANKNTVESQPKTTNYSAVDTVDFVEVLHNSEQPYEEIPDESEEEDDTPKKNLTVDNCVKDLIVENSNNSENVAKSIKNCEKKADKIYDLLQPICGANINISTSKPEQESKQPDNVVGVPKMFSDLSAFQTQSDDNSSKSVELTAFANEKTSQGSNMLIDNDLVTINSNDAKEVHQKVLVDSAKEDILTKSLEFEHNSESQSIKNSLKILEGSFLHKVDSDMEDVTDLISNSVNTTSMNFVMGNLYDAEDIIEETQKVVSAEIAENAESFLESFKSNTATSVIWNENFSEVGKEKGFVLVTDPEIQTFGTFETSPNEKVLDAELDARTVVNVSNTLQIQRYEIVESHDAESMEPQEYVKHVEMVDSIIGYEVKLEDLKTRSHGLQPSFSDESKSILESREDFVGDSQISLETKDSPGQIFRAEIPKSDELFDTLLIKSKMDSSKSIEDKLGAIMEDAQRTIQVISEDASFFVSLNESDIQQLRQAPLRKTTSRQQKQSEITKPRTQNEHLSSNGRFNSDINESINSMQVDTPPTQEPTKQSQTTESIQSPTRRGSLSPNLDSDTELASSGWSRIPVSGQVRRDLTDSAAFSTQSTTFDSELDFGSLFSMSSENFIGRSDDAPLSLIEESTAIDGNSSEQASKRRNRSEKDNDVFDFEVAGIRIVNSAYKLPQTVSLREITLKR</sequence>
<evidence type="ECO:0000256" key="5">
    <source>
        <dbReference type="ARBA" id="ARBA00023242"/>
    </source>
</evidence>
<reference evidence="8" key="1">
    <citation type="submission" date="2020-05" db="EMBL/GenBank/DDBJ databases">
        <title>Phylogenomic resolution of chytrid fungi.</title>
        <authorList>
            <person name="Stajich J.E."/>
            <person name="Amses K."/>
            <person name="Simmons R."/>
            <person name="Seto K."/>
            <person name="Myers J."/>
            <person name="Bonds A."/>
            <person name="Quandt C.A."/>
            <person name="Barry K."/>
            <person name="Liu P."/>
            <person name="Grigoriev I."/>
            <person name="Longcore J.E."/>
            <person name="James T.Y."/>
        </authorList>
    </citation>
    <scope>NUCLEOTIDE SEQUENCE</scope>
    <source>
        <strain evidence="8">JEL0513</strain>
    </source>
</reference>
<comment type="caution">
    <text evidence="8">The sequence shown here is derived from an EMBL/GenBank/DDBJ whole genome shotgun (WGS) entry which is preliminary data.</text>
</comment>
<dbReference type="InterPro" id="IPR019437">
    <property type="entry name" value="TPP1/Est3"/>
</dbReference>
<evidence type="ECO:0000313" key="8">
    <source>
        <dbReference type="EMBL" id="KAJ3128505.1"/>
    </source>
</evidence>
<dbReference type="EMBL" id="JADGJH010000461">
    <property type="protein sequence ID" value="KAJ3128505.1"/>
    <property type="molecule type" value="Genomic_DNA"/>
</dbReference>
<feature type="compositionally biased region" description="Acidic residues" evidence="6">
    <location>
        <begin position="419"/>
        <end position="432"/>
    </location>
</feature>
<feature type="region of interest" description="Disordered" evidence="6">
    <location>
        <begin position="868"/>
        <end position="956"/>
    </location>
</feature>
<name>A0AAD5T9I4_9FUNG</name>
<dbReference type="Proteomes" id="UP001211907">
    <property type="component" value="Unassembled WGS sequence"/>
</dbReference>
<evidence type="ECO:0000256" key="1">
    <source>
        <dbReference type="ARBA" id="ARBA00004123"/>
    </source>
</evidence>
<feature type="compositionally biased region" description="Polar residues" evidence="6">
    <location>
        <begin position="893"/>
        <end position="956"/>
    </location>
</feature>
<evidence type="ECO:0000256" key="4">
    <source>
        <dbReference type="ARBA" id="ARBA00022895"/>
    </source>
</evidence>
<feature type="compositionally biased region" description="Basic and acidic residues" evidence="6">
    <location>
        <begin position="30"/>
        <end position="40"/>
    </location>
</feature>
<keyword evidence="9" id="KW-1185">Reference proteome</keyword>
<gene>
    <name evidence="8" type="ORF">HK100_009130</name>
</gene>
<feature type="region of interest" description="Disordered" evidence="6">
    <location>
        <begin position="418"/>
        <end position="437"/>
    </location>
</feature>
<dbReference type="Gene3D" id="2.40.50.960">
    <property type="match status" value="1"/>
</dbReference>
<protein>
    <recommendedName>
        <fullName evidence="7">Shelterin complex subunit TPP1/Est3 domain-containing protein</fullName>
    </recommendedName>
</protein>
<dbReference type="AlphaFoldDB" id="A0AAD5T9I4"/>
<dbReference type="GO" id="GO:0042162">
    <property type="term" value="F:telomeric DNA binding"/>
    <property type="evidence" value="ECO:0007669"/>
    <property type="project" value="InterPro"/>
</dbReference>
<organism evidence="8 9">
    <name type="scientific">Physocladia obscura</name>
    <dbReference type="NCBI Taxonomy" id="109957"/>
    <lineage>
        <taxon>Eukaryota</taxon>
        <taxon>Fungi</taxon>
        <taxon>Fungi incertae sedis</taxon>
        <taxon>Chytridiomycota</taxon>
        <taxon>Chytridiomycota incertae sedis</taxon>
        <taxon>Chytridiomycetes</taxon>
        <taxon>Chytridiales</taxon>
        <taxon>Chytriomycetaceae</taxon>
        <taxon>Physocladia</taxon>
    </lineage>
</organism>
<evidence type="ECO:0000259" key="7">
    <source>
        <dbReference type="Pfam" id="PF10341"/>
    </source>
</evidence>
<keyword evidence="3" id="KW-0158">Chromosome</keyword>
<dbReference type="GO" id="GO:0000781">
    <property type="term" value="C:chromosome, telomeric region"/>
    <property type="evidence" value="ECO:0007669"/>
    <property type="project" value="UniProtKB-SubCell"/>
</dbReference>
<keyword evidence="4" id="KW-0779">Telomere</keyword>
<evidence type="ECO:0000256" key="6">
    <source>
        <dbReference type="SAM" id="MobiDB-lite"/>
    </source>
</evidence>
<feature type="domain" description="Shelterin complex subunit TPP1/Est3" evidence="7">
    <location>
        <begin position="41"/>
        <end position="152"/>
    </location>
</feature>
<evidence type="ECO:0000313" key="9">
    <source>
        <dbReference type="Proteomes" id="UP001211907"/>
    </source>
</evidence>
<dbReference type="Pfam" id="PF10341">
    <property type="entry name" value="TPP1"/>
    <property type="match status" value="1"/>
</dbReference>
<evidence type="ECO:0000256" key="2">
    <source>
        <dbReference type="ARBA" id="ARBA00004574"/>
    </source>
</evidence>
<feature type="region of interest" description="Disordered" evidence="6">
    <location>
        <begin position="30"/>
        <end position="61"/>
    </location>
</feature>
<comment type="subcellular location">
    <subcellularLocation>
        <location evidence="2">Chromosome</location>
        <location evidence="2">Telomere</location>
    </subcellularLocation>
    <subcellularLocation>
        <location evidence="1">Nucleus</location>
    </subcellularLocation>
</comment>
<proteinExistence type="predicted"/>
<accession>A0AAD5T9I4</accession>
<keyword evidence="5" id="KW-0539">Nucleus</keyword>
<evidence type="ECO:0000256" key="3">
    <source>
        <dbReference type="ARBA" id="ARBA00022454"/>
    </source>
</evidence>
<dbReference type="GO" id="GO:0005697">
    <property type="term" value="C:telomerase holoenzyme complex"/>
    <property type="evidence" value="ECO:0007669"/>
    <property type="project" value="InterPro"/>
</dbReference>
<dbReference type="GO" id="GO:0007004">
    <property type="term" value="P:telomere maintenance via telomerase"/>
    <property type="evidence" value="ECO:0007669"/>
    <property type="project" value="InterPro"/>
</dbReference>